<dbReference type="EMBL" id="GIFC01006766">
    <property type="protein sequence ID" value="MXU88849.1"/>
    <property type="molecule type" value="Transcribed_RNA"/>
</dbReference>
<proteinExistence type="predicted"/>
<feature type="region of interest" description="Disordered" evidence="1">
    <location>
        <begin position="53"/>
        <end position="87"/>
    </location>
</feature>
<feature type="compositionally biased region" description="Basic residues" evidence="1">
    <location>
        <begin position="53"/>
        <end position="70"/>
    </location>
</feature>
<evidence type="ECO:0000256" key="1">
    <source>
        <dbReference type="SAM" id="MobiDB-lite"/>
    </source>
</evidence>
<dbReference type="AlphaFoldDB" id="A0A6B0U8H8"/>
<reference evidence="3" key="1">
    <citation type="submission" date="2019-12" db="EMBL/GenBank/DDBJ databases">
        <title>An insight into the sialome of adult female Ixodes ricinus ticks feeding for 6 days.</title>
        <authorList>
            <person name="Perner J."/>
            <person name="Ribeiro J.M.C."/>
        </authorList>
    </citation>
    <scope>NUCLEOTIDE SEQUENCE</scope>
    <source>
        <strain evidence="3">Semi-engorged</strain>
        <tissue evidence="3">Salivary glands</tissue>
    </source>
</reference>
<feature type="signal peptide" evidence="2">
    <location>
        <begin position="1"/>
        <end position="23"/>
    </location>
</feature>
<sequence length="104" mass="11729">MRLEVRALGVHLLAALEVALVDLAPPEGLRVGVGARTAGPPGRLRRRYLRRHLRRQQRGARWGRGRRGSGRRGSVGAGLRRRRRHRGRLQLLAQGHGRFLDPLQ</sequence>
<organism evidence="3">
    <name type="scientific">Ixodes ricinus</name>
    <name type="common">Common tick</name>
    <name type="synonym">Acarus ricinus</name>
    <dbReference type="NCBI Taxonomy" id="34613"/>
    <lineage>
        <taxon>Eukaryota</taxon>
        <taxon>Metazoa</taxon>
        <taxon>Ecdysozoa</taxon>
        <taxon>Arthropoda</taxon>
        <taxon>Chelicerata</taxon>
        <taxon>Arachnida</taxon>
        <taxon>Acari</taxon>
        <taxon>Parasitiformes</taxon>
        <taxon>Ixodida</taxon>
        <taxon>Ixodoidea</taxon>
        <taxon>Ixodidae</taxon>
        <taxon>Ixodinae</taxon>
        <taxon>Ixodes</taxon>
    </lineage>
</organism>
<accession>A0A6B0U8H8</accession>
<evidence type="ECO:0000313" key="3">
    <source>
        <dbReference type="EMBL" id="MXU88849.1"/>
    </source>
</evidence>
<name>A0A6B0U8H8_IXORI</name>
<protein>
    <submittedName>
        <fullName evidence="3">Putative secreted protein</fullName>
    </submittedName>
</protein>
<feature type="chain" id="PRO_5025394110" evidence="2">
    <location>
        <begin position="24"/>
        <end position="104"/>
    </location>
</feature>
<keyword evidence="2" id="KW-0732">Signal</keyword>
<evidence type="ECO:0000256" key="2">
    <source>
        <dbReference type="SAM" id="SignalP"/>
    </source>
</evidence>